<dbReference type="AlphaFoldDB" id="A0A2S9J0J8"/>
<dbReference type="EMBL" id="PVBQ01000015">
    <property type="protein sequence ID" value="PRD46274.1"/>
    <property type="molecule type" value="Genomic_DNA"/>
</dbReference>
<evidence type="ECO:0000313" key="1">
    <source>
        <dbReference type="EMBL" id="PRD46274.1"/>
    </source>
</evidence>
<comment type="caution">
    <text evidence="1">The sequence shown here is derived from an EMBL/GenBank/DDBJ whole genome shotgun (WGS) entry which is preliminary data.</text>
</comment>
<proteinExistence type="predicted"/>
<name>A0A2S9J0J8_9SPHI</name>
<keyword evidence="2" id="KW-1185">Reference proteome</keyword>
<accession>A0A2S9J0J8</accession>
<dbReference type="InterPro" id="IPR021365">
    <property type="entry name" value="DUF2891"/>
</dbReference>
<gene>
    <name evidence="1" type="ORF">C5745_15925</name>
</gene>
<evidence type="ECO:0000313" key="2">
    <source>
        <dbReference type="Proteomes" id="UP000239711"/>
    </source>
</evidence>
<dbReference type="Pfam" id="PF11199">
    <property type="entry name" value="DUF2891"/>
    <property type="match status" value="1"/>
</dbReference>
<dbReference type="Proteomes" id="UP000239711">
    <property type="component" value="Unassembled WGS sequence"/>
</dbReference>
<reference evidence="1 2" key="1">
    <citation type="submission" date="2018-02" db="EMBL/GenBank/DDBJ databases">
        <title>The draft genome of Sphingobacterium sp. 5JN-11.</title>
        <authorList>
            <person name="Liu L."/>
            <person name="Li L."/>
            <person name="Liang L."/>
            <person name="Zhang X."/>
            <person name="Wang T."/>
        </authorList>
    </citation>
    <scope>NUCLEOTIDE SEQUENCE [LARGE SCALE GENOMIC DNA]</scope>
    <source>
        <strain evidence="1 2">5JN-11</strain>
    </source>
</reference>
<dbReference type="RefSeq" id="WP_105718007.1">
    <property type="nucleotide sequence ID" value="NZ_PVBQ01000015.1"/>
</dbReference>
<dbReference type="OrthoDB" id="9779797at2"/>
<organism evidence="1 2">
    <name type="scientific">Sphingobacterium haloxyli</name>
    <dbReference type="NCBI Taxonomy" id="2100533"/>
    <lineage>
        <taxon>Bacteria</taxon>
        <taxon>Pseudomonadati</taxon>
        <taxon>Bacteroidota</taxon>
        <taxon>Sphingobacteriia</taxon>
        <taxon>Sphingobacteriales</taxon>
        <taxon>Sphingobacteriaceae</taxon>
        <taxon>Sphingobacterium</taxon>
    </lineage>
</organism>
<sequence>MQYVNLGLRLIAFGVMAFFLSCESGDKRKEENAEDTVNVAQLTLNEETAKRIFELPTHCLTIEYPNKLGQVLGNEADLKSPKVLRPIFYGCFDWHSSVHGYWSIVRLLRQYPELDSDGKVRQLLKSHITKENLAVELAFFQDKNNLNFERTYGWAWLFKLQQELKSWRDVDAQEWVETLQPLVDLLSERTQQYLSKLVYPIRTGQHDNTAFSLTLMYEYAEETGDMALLNVVKTNSIRFFKQDKNCDLAYEPSGYDFLSPCLEEAYLMSKVMSKDEYQNWLVNFMPILFETEIDTLQPAIVSDRTDGKLVHLDGLNFSRANCLYGIAQVLPELQHTLVPLANTHIDFSLKNISGDDYMGSHWLGSFALLALSNR</sequence>
<protein>
    <submittedName>
        <fullName evidence="1">DUF2891 domain-containing protein</fullName>
    </submittedName>
</protein>